<dbReference type="PANTHER" id="PTHR21391:SF0">
    <property type="entry name" value="AT04489P-RELATED"/>
    <property type="match status" value="1"/>
</dbReference>
<dbReference type="InParanoid" id="B4M1G1"/>
<dbReference type="SMR" id="B4M1G1"/>
<keyword evidence="3" id="KW-1185">Reference proteome</keyword>
<dbReference type="EMBL" id="CH940651">
    <property type="protein sequence ID" value="EDW65515.1"/>
    <property type="molecule type" value="Genomic_DNA"/>
</dbReference>
<evidence type="ECO:0000313" key="2">
    <source>
        <dbReference type="EMBL" id="EDW65515.1"/>
    </source>
</evidence>
<sequence>MSLLSEIITGTAITAGTRAGTLHPDLKPWQRIDLPLCTQSNLFKDWGCRLRNKKALEYFTRALSVCKSQGDDTCCFDGPTNPAGQRCKPIDGQFCSLASDALDKRSLCRRSIAQPELAWEDAQKAHELLELQGLSNVGYLMNKCDALFECNRFEDNLVQLNIEARKYQGQSIKDRFQLRANHTIGVLEDTLGDSLHPFLLDNWPLITEVARARRTSVVFMPRPLWQQLSEKFDCDVESVIDIQKPLLSPLERARRQVCKRVYNNQYLHKSAIDVVMLGQLQNDKNFLNPLSHYSTPYMSELASEQYAIVKKFMKLMHTRSPLYHCRQVKCRVSKICEKNRENYLYRVEYQTRRDCFRMLREVHRRRQERDIERLTDYIEHIMSSSIELKTQRTLPWKWEFVTEVYNILALAHIDRCAVPKNIDFLDLKNHSMLYLLPTDRVKEQTITFGGPNVYSEIDKDDERLSRVTKKLNRLKDRLIHSRYAIERTYLFFEIARCHFKESRFDKTLIMAHKASHEARICNSIVWRFNITFLICQVHAIFNRFERLSESLGKAKQLAARLKSTKLQAYLALCNAVNDYELDYQRKKQSEHNLPKGRRRKGRPSLASFDSTENNLEHLSQ</sequence>
<organism evidence="2 3">
    <name type="scientific">Drosophila virilis</name>
    <name type="common">Fruit fly</name>
    <dbReference type="NCBI Taxonomy" id="7244"/>
    <lineage>
        <taxon>Eukaryota</taxon>
        <taxon>Metazoa</taxon>
        <taxon>Ecdysozoa</taxon>
        <taxon>Arthropoda</taxon>
        <taxon>Hexapoda</taxon>
        <taxon>Insecta</taxon>
        <taxon>Pterygota</taxon>
        <taxon>Neoptera</taxon>
        <taxon>Endopterygota</taxon>
        <taxon>Diptera</taxon>
        <taxon>Brachycera</taxon>
        <taxon>Muscomorpha</taxon>
        <taxon>Ephydroidea</taxon>
        <taxon>Drosophilidae</taxon>
        <taxon>Drosophila</taxon>
    </lineage>
</organism>
<dbReference type="AlphaFoldDB" id="B4M1G1"/>
<dbReference type="OMA" id="ESRFDKC"/>
<proteinExistence type="predicted"/>
<dbReference type="Proteomes" id="UP000008792">
    <property type="component" value="Unassembled WGS sequence"/>
</dbReference>
<dbReference type="HOGENOM" id="CLU_035279_0_0_1"/>
<name>B4M1G1_DROVI</name>
<evidence type="ECO:0000256" key="1">
    <source>
        <dbReference type="SAM" id="MobiDB-lite"/>
    </source>
</evidence>
<evidence type="ECO:0000313" key="3">
    <source>
        <dbReference type="Proteomes" id="UP000008792"/>
    </source>
</evidence>
<dbReference type="STRING" id="7244.B4M1G1"/>
<dbReference type="PhylomeDB" id="B4M1G1"/>
<dbReference type="eggNOG" id="ENOG502S15H">
    <property type="taxonomic scope" value="Eukaryota"/>
</dbReference>
<accession>B4M1G1</accession>
<feature type="region of interest" description="Disordered" evidence="1">
    <location>
        <begin position="587"/>
        <end position="620"/>
    </location>
</feature>
<dbReference type="OrthoDB" id="7752111at2759"/>
<dbReference type="KEGG" id="dvi:6631517"/>
<reference evidence="2 3" key="1">
    <citation type="journal article" date="2007" name="Nature">
        <title>Evolution of genes and genomes on the Drosophila phylogeny.</title>
        <authorList>
            <consortium name="Drosophila 12 Genomes Consortium"/>
            <person name="Clark A.G."/>
            <person name="Eisen M.B."/>
            <person name="Smith D.R."/>
            <person name="Bergman C.M."/>
            <person name="Oliver B."/>
            <person name="Markow T.A."/>
            <person name="Kaufman T.C."/>
            <person name="Kellis M."/>
            <person name="Gelbart W."/>
            <person name="Iyer V.N."/>
            <person name="Pollard D.A."/>
            <person name="Sackton T.B."/>
            <person name="Larracuente A.M."/>
            <person name="Singh N.D."/>
            <person name="Abad J.P."/>
            <person name="Abt D.N."/>
            <person name="Adryan B."/>
            <person name="Aguade M."/>
            <person name="Akashi H."/>
            <person name="Anderson W.W."/>
            <person name="Aquadro C.F."/>
            <person name="Ardell D.H."/>
            <person name="Arguello R."/>
            <person name="Artieri C.G."/>
            <person name="Barbash D.A."/>
            <person name="Barker D."/>
            <person name="Barsanti P."/>
            <person name="Batterham P."/>
            <person name="Batzoglou S."/>
            <person name="Begun D."/>
            <person name="Bhutkar A."/>
            <person name="Blanco E."/>
            <person name="Bosak S.A."/>
            <person name="Bradley R.K."/>
            <person name="Brand A.D."/>
            <person name="Brent M.R."/>
            <person name="Brooks A.N."/>
            <person name="Brown R.H."/>
            <person name="Butlin R.K."/>
            <person name="Caggese C."/>
            <person name="Calvi B.R."/>
            <person name="Bernardo de Carvalho A."/>
            <person name="Caspi A."/>
            <person name="Castrezana S."/>
            <person name="Celniker S.E."/>
            <person name="Chang J.L."/>
            <person name="Chapple C."/>
            <person name="Chatterji S."/>
            <person name="Chinwalla A."/>
            <person name="Civetta A."/>
            <person name="Clifton S.W."/>
            <person name="Comeron J.M."/>
            <person name="Costello J.C."/>
            <person name="Coyne J.A."/>
            <person name="Daub J."/>
            <person name="David R.G."/>
            <person name="Delcher A.L."/>
            <person name="Delehaunty K."/>
            <person name="Do C.B."/>
            <person name="Ebling H."/>
            <person name="Edwards K."/>
            <person name="Eickbush T."/>
            <person name="Evans J.D."/>
            <person name="Filipski A."/>
            <person name="Findeiss S."/>
            <person name="Freyhult E."/>
            <person name="Fulton L."/>
            <person name="Fulton R."/>
            <person name="Garcia A.C."/>
            <person name="Gardiner A."/>
            <person name="Garfield D.A."/>
            <person name="Garvin B.E."/>
            <person name="Gibson G."/>
            <person name="Gilbert D."/>
            <person name="Gnerre S."/>
            <person name="Godfrey J."/>
            <person name="Good R."/>
            <person name="Gotea V."/>
            <person name="Gravely B."/>
            <person name="Greenberg A.J."/>
            <person name="Griffiths-Jones S."/>
            <person name="Gross S."/>
            <person name="Guigo R."/>
            <person name="Gustafson E.A."/>
            <person name="Haerty W."/>
            <person name="Hahn M.W."/>
            <person name="Halligan D.L."/>
            <person name="Halpern A.L."/>
            <person name="Halter G.M."/>
            <person name="Han M.V."/>
            <person name="Heger A."/>
            <person name="Hillier L."/>
            <person name="Hinrichs A.S."/>
            <person name="Holmes I."/>
            <person name="Hoskins R.A."/>
            <person name="Hubisz M.J."/>
            <person name="Hultmark D."/>
            <person name="Huntley M.A."/>
            <person name="Jaffe D.B."/>
            <person name="Jagadeeshan S."/>
            <person name="Jeck W.R."/>
            <person name="Johnson J."/>
            <person name="Jones C.D."/>
            <person name="Jordan W.C."/>
            <person name="Karpen G.H."/>
            <person name="Kataoka E."/>
            <person name="Keightley P.D."/>
            <person name="Kheradpour P."/>
            <person name="Kirkness E.F."/>
            <person name="Koerich L.B."/>
            <person name="Kristiansen K."/>
            <person name="Kudrna D."/>
            <person name="Kulathinal R.J."/>
            <person name="Kumar S."/>
            <person name="Kwok R."/>
            <person name="Lander E."/>
            <person name="Langley C.H."/>
            <person name="Lapoint R."/>
            <person name="Lazzaro B.P."/>
            <person name="Lee S.J."/>
            <person name="Levesque L."/>
            <person name="Li R."/>
            <person name="Lin C.F."/>
            <person name="Lin M.F."/>
            <person name="Lindblad-Toh K."/>
            <person name="Llopart A."/>
            <person name="Long M."/>
            <person name="Low L."/>
            <person name="Lozovsky E."/>
            <person name="Lu J."/>
            <person name="Luo M."/>
            <person name="Machado C.A."/>
            <person name="Makalowski W."/>
            <person name="Marzo M."/>
            <person name="Matsuda M."/>
            <person name="Matzkin L."/>
            <person name="McAllister B."/>
            <person name="McBride C.S."/>
            <person name="McKernan B."/>
            <person name="McKernan K."/>
            <person name="Mendez-Lago M."/>
            <person name="Minx P."/>
            <person name="Mollenhauer M.U."/>
            <person name="Montooth K."/>
            <person name="Mount S.M."/>
            <person name="Mu X."/>
            <person name="Myers E."/>
            <person name="Negre B."/>
            <person name="Newfeld S."/>
            <person name="Nielsen R."/>
            <person name="Noor M.A."/>
            <person name="O'Grady P."/>
            <person name="Pachter L."/>
            <person name="Papaceit M."/>
            <person name="Parisi M.J."/>
            <person name="Parisi M."/>
            <person name="Parts L."/>
            <person name="Pedersen J.S."/>
            <person name="Pesole G."/>
            <person name="Phillippy A.M."/>
            <person name="Ponting C.P."/>
            <person name="Pop M."/>
            <person name="Porcelli D."/>
            <person name="Powell J.R."/>
            <person name="Prohaska S."/>
            <person name="Pruitt K."/>
            <person name="Puig M."/>
            <person name="Quesneville H."/>
            <person name="Ram K.R."/>
            <person name="Rand D."/>
            <person name="Rasmussen M.D."/>
            <person name="Reed L.K."/>
            <person name="Reenan R."/>
            <person name="Reily A."/>
            <person name="Remington K.A."/>
            <person name="Rieger T.T."/>
            <person name="Ritchie M.G."/>
            <person name="Robin C."/>
            <person name="Rogers Y.H."/>
            <person name="Rohde C."/>
            <person name="Rozas J."/>
            <person name="Rubenfield M.J."/>
            <person name="Ruiz A."/>
            <person name="Russo S."/>
            <person name="Salzberg S.L."/>
            <person name="Sanchez-Gracia A."/>
            <person name="Saranga D.J."/>
            <person name="Sato H."/>
            <person name="Schaeffer S.W."/>
            <person name="Schatz M.C."/>
            <person name="Schlenke T."/>
            <person name="Schwartz R."/>
            <person name="Segarra C."/>
            <person name="Singh R.S."/>
            <person name="Sirot L."/>
            <person name="Sirota M."/>
            <person name="Sisneros N.B."/>
            <person name="Smith C.D."/>
            <person name="Smith T.F."/>
            <person name="Spieth J."/>
            <person name="Stage D.E."/>
            <person name="Stark A."/>
            <person name="Stephan W."/>
            <person name="Strausberg R.L."/>
            <person name="Strempel S."/>
            <person name="Sturgill D."/>
            <person name="Sutton G."/>
            <person name="Sutton G.G."/>
            <person name="Tao W."/>
            <person name="Teichmann S."/>
            <person name="Tobari Y.N."/>
            <person name="Tomimura Y."/>
            <person name="Tsolas J.M."/>
            <person name="Valente V.L."/>
            <person name="Venter E."/>
            <person name="Venter J.C."/>
            <person name="Vicario S."/>
            <person name="Vieira F.G."/>
            <person name="Vilella A.J."/>
            <person name="Villasante A."/>
            <person name="Walenz B."/>
            <person name="Wang J."/>
            <person name="Wasserman M."/>
            <person name="Watts T."/>
            <person name="Wilson D."/>
            <person name="Wilson R.K."/>
            <person name="Wing R.A."/>
            <person name="Wolfner M.F."/>
            <person name="Wong A."/>
            <person name="Wong G.K."/>
            <person name="Wu C.I."/>
            <person name="Wu G."/>
            <person name="Yamamoto D."/>
            <person name="Yang H.P."/>
            <person name="Yang S.P."/>
            <person name="Yorke J.A."/>
            <person name="Yoshida K."/>
            <person name="Zdobnov E."/>
            <person name="Zhang P."/>
            <person name="Zhang Y."/>
            <person name="Zimin A.V."/>
            <person name="Baldwin J."/>
            <person name="Abdouelleil A."/>
            <person name="Abdulkadir J."/>
            <person name="Abebe A."/>
            <person name="Abera B."/>
            <person name="Abreu J."/>
            <person name="Acer S.C."/>
            <person name="Aftuck L."/>
            <person name="Alexander A."/>
            <person name="An P."/>
            <person name="Anderson E."/>
            <person name="Anderson S."/>
            <person name="Arachi H."/>
            <person name="Azer M."/>
            <person name="Bachantsang P."/>
            <person name="Barry A."/>
            <person name="Bayul T."/>
            <person name="Berlin A."/>
            <person name="Bessette D."/>
            <person name="Bloom T."/>
            <person name="Blye J."/>
            <person name="Boguslavskiy L."/>
            <person name="Bonnet C."/>
            <person name="Boukhgalter B."/>
            <person name="Bourzgui I."/>
            <person name="Brown A."/>
            <person name="Cahill P."/>
            <person name="Channer S."/>
            <person name="Cheshatsang Y."/>
            <person name="Chuda L."/>
            <person name="Citroen M."/>
            <person name="Collymore A."/>
            <person name="Cooke P."/>
            <person name="Costello M."/>
            <person name="D'Aco K."/>
            <person name="Daza R."/>
            <person name="De Haan G."/>
            <person name="DeGray S."/>
            <person name="DeMaso C."/>
            <person name="Dhargay N."/>
            <person name="Dooley K."/>
            <person name="Dooley E."/>
            <person name="Doricent M."/>
            <person name="Dorje P."/>
            <person name="Dorjee K."/>
            <person name="Dupes A."/>
            <person name="Elong R."/>
            <person name="Falk J."/>
            <person name="Farina A."/>
            <person name="Faro S."/>
            <person name="Ferguson D."/>
            <person name="Fisher S."/>
            <person name="Foley C.D."/>
            <person name="Franke A."/>
            <person name="Friedrich D."/>
            <person name="Gadbois L."/>
            <person name="Gearin G."/>
            <person name="Gearin C.R."/>
            <person name="Giannoukos G."/>
            <person name="Goode T."/>
            <person name="Graham J."/>
            <person name="Grandbois E."/>
            <person name="Grewal S."/>
            <person name="Gyaltsen K."/>
            <person name="Hafez N."/>
            <person name="Hagos B."/>
            <person name="Hall J."/>
            <person name="Henson C."/>
            <person name="Hollinger A."/>
            <person name="Honan T."/>
            <person name="Huard M.D."/>
            <person name="Hughes L."/>
            <person name="Hurhula B."/>
            <person name="Husby M.E."/>
            <person name="Kamat A."/>
            <person name="Kanga B."/>
            <person name="Kashin S."/>
            <person name="Khazanovich D."/>
            <person name="Kisner P."/>
            <person name="Lance K."/>
            <person name="Lara M."/>
            <person name="Lee W."/>
            <person name="Lennon N."/>
            <person name="Letendre F."/>
            <person name="LeVine R."/>
            <person name="Lipovsky A."/>
            <person name="Liu X."/>
            <person name="Liu J."/>
            <person name="Liu S."/>
            <person name="Lokyitsang T."/>
            <person name="Lokyitsang Y."/>
            <person name="Lubonja R."/>
            <person name="Lui A."/>
            <person name="MacDonald P."/>
            <person name="Magnisalis V."/>
            <person name="Maru K."/>
            <person name="Matthews C."/>
            <person name="McCusker W."/>
            <person name="McDonough S."/>
            <person name="Mehta T."/>
            <person name="Meldrim J."/>
            <person name="Meneus L."/>
            <person name="Mihai O."/>
            <person name="Mihalev A."/>
            <person name="Mihova T."/>
            <person name="Mittelman R."/>
            <person name="Mlenga V."/>
            <person name="Montmayeur A."/>
            <person name="Mulrain L."/>
            <person name="Navidi A."/>
            <person name="Naylor J."/>
            <person name="Negash T."/>
            <person name="Nguyen T."/>
            <person name="Nguyen N."/>
            <person name="Nicol R."/>
            <person name="Norbu C."/>
            <person name="Norbu N."/>
            <person name="Novod N."/>
            <person name="O'Neill B."/>
            <person name="Osman S."/>
            <person name="Markiewicz E."/>
            <person name="Oyono O.L."/>
            <person name="Patti C."/>
            <person name="Phunkhang P."/>
            <person name="Pierre F."/>
            <person name="Priest M."/>
            <person name="Raghuraman S."/>
            <person name="Rege F."/>
            <person name="Reyes R."/>
            <person name="Rise C."/>
            <person name="Rogov P."/>
            <person name="Ross K."/>
            <person name="Ryan E."/>
            <person name="Settipalli S."/>
            <person name="Shea T."/>
            <person name="Sherpa N."/>
            <person name="Shi L."/>
            <person name="Shih D."/>
            <person name="Sparrow T."/>
            <person name="Spaulding J."/>
            <person name="Stalker J."/>
            <person name="Stange-Thomann N."/>
            <person name="Stavropoulos S."/>
            <person name="Stone C."/>
            <person name="Strader C."/>
            <person name="Tesfaye S."/>
            <person name="Thomson T."/>
            <person name="Thoulutsang Y."/>
            <person name="Thoulutsang D."/>
            <person name="Topham K."/>
            <person name="Topping I."/>
            <person name="Tsamla T."/>
            <person name="Vassiliev H."/>
            <person name="Vo A."/>
            <person name="Wangchuk T."/>
            <person name="Wangdi T."/>
            <person name="Weiand M."/>
            <person name="Wilkinson J."/>
            <person name="Wilson A."/>
            <person name="Yadav S."/>
            <person name="Young G."/>
            <person name="Yu Q."/>
            <person name="Zembek L."/>
            <person name="Zhong D."/>
            <person name="Zimmer A."/>
            <person name="Zwirko Z."/>
            <person name="Jaffe D.B."/>
            <person name="Alvarez P."/>
            <person name="Brockman W."/>
            <person name="Butler J."/>
            <person name="Chin C."/>
            <person name="Gnerre S."/>
            <person name="Grabherr M."/>
            <person name="Kleber M."/>
            <person name="Mauceli E."/>
            <person name="MacCallum I."/>
        </authorList>
    </citation>
    <scope>NUCLEOTIDE SEQUENCE [LARGE SCALE GENOMIC DNA]</scope>
    <source>
        <strain evidence="3">Tucson 15010-1051.87</strain>
    </source>
</reference>
<dbReference type="PANTHER" id="PTHR21391">
    <property type="entry name" value="AT04489P-RELATED"/>
    <property type="match status" value="1"/>
</dbReference>
<feature type="compositionally biased region" description="Polar residues" evidence="1">
    <location>
        <begin position="607"/>
        <end position="620"/>
    </location>
</feature>
<gene>
    <name evidence="2" type="primary">Dvir\GJ18857</name>
    <name evidence="2" type="ORF">Dvir_GJ18857</name>
</gene>
<protein>
    <submittedName>
        <fullName evidence="2">Uncharacterized protein, isoform A</fullName>
    </submittedName>
</protein>